<evidence type="ECO:0000256" key="2">
    <source>
        <dbReference type="ARBA" id="ARBA00008829"/>
    </source>
</evidence>
<protein>
    <submittedName>
        <fullName evidence="6">Dihydropyrimidinase</fullName>
    </submittedName>
</protein>
<dbReference type="PANTHER" id="PTHR11647:SF1">
    <property type="entry name" value="COLLAPSIN RESPONSE MEDIATOR PROTEIN"/>
    <property type="match status" value="1"/>
</dbReference>
<dbReference type="Proteomes" id="UP000325292">
    <property type="component" value="Chromosome"/>
</dbReference>
<reference evidence="6 7" key="1">
    <citation type="journal article" date="2019" name="Sci. Rep.">
        <title>Sulfobacillus thermotolerans: new insights into resistance and metabolic capacities of acidophilic chemolithotrophs.</title>
        <authorList>
            <person name="Panyushkina A.E."/>
            <person name="Babenko V.V."/>
            <person name="Nikitina A.S."/>
            <person name="Selezneva O.V."/>
            <person name="Tsaplina I.A."/>
            <person name="Letarova M.A."/>
            <person name="Kostryukova E.S."/>
            <person name="Letarov A.V."/>
        </authorList>
    </citation>
    <scope>NUCLEOTIDE SEQUENCE [LARGE SCALE GENOMIC DNA]</scope>
    <source>
        <strain evidence="6 7">Kr1</strain>
    </source>
</reference>
<evidence type="ECO:0000313" key="6">
    <source>
        <dbReference type="EMBL" id="AUW94152.1"/>
    </source>
</evidence>
<evidence type="ECO:0000313" key="7">
    <source>
        <dbReference type="Proteomes" id="UP000325292"/>
    </source>
</evidence>
<name>A0ABM6RS54_9FIRM</name>
<dbReference type="InterPro" id="IPR050378">
    <property type="entry name" value="Metallo-dep_Hydrolases_sf"/>
</dbReference>
<proteinExistence type="inferred from homology"/>
<dbReference type="Pfam" id="PF01979">
    <property type="entry name" value="Amidohydro_1"/>
    <property type="match status" value="1"/>
</dbReference>
<keyword evidence="7" id="KW-1185">Reference proteome</keyword>
<organism evidence="6 7">
    <name type="scientific">Sulfobacillus thermotolerans</name>
    <dbReference type="NCBI Taxonomy" id="338644"/>
    <lineage>
        <taxon>Bacteria</taxon>
        <taxon>Bacillati</taxon>
        <taxon>Bacillota</taxon>
        <taxon>Clostridia</taxon>
        <taxon>Eubacteriales</taxon>
        <taxon>Clostridiales Family XVII. Incertae Sedis</taxon>
        <taxon>Sulfobacillus</taxon>
    </lineage>
</organism>
<comment type="cofactor">
    <cofactor evidence="1">
        <name>Zn(2+)</name>
        <dbReference type="ChEBI" id="CHEBI:29105"/>
    </cofactor>
</comment>
<dbReference type="PANTHER" id="PTHR11647">
    <property type="entry name" value="HYDRANTOINASE/DIHYDROPYRIMIDINASE FAMILY MEMBER"/>
    <property type="match status" value="1"/>
</dbReference>
<evidence type="ECO:0000256" key="1">
    <source>
        <dbReference type="ARBA" id="ARBA00001947"/>
    </source>
</evidence>
<dbReference type="Gene3D" id="3.20.20.140">
    <property type="entry name" value="Metal-dependent hydrolases"/>
    <property type="match status" value="1"/>
</dbReference>
<dbReference type="InterPro" id="IPR011059">
    <property type="entry name" value="Metal-dep_hydrolase_composite"/>
</dbReference>
<dbReference type="SUPFAM" id="SSF51556">
    <property type="entry name" value="Metallo-dependent hydrolases"/>
    <property type="match status" value="1"/>
</dbReference>
<evidence type="ECO:0000256" key="4">
    <source>
        <dbReference type="ARBA" id="ARBA00022801"/>
    </source>
</evidence>
<evidence type="ECO:0000259" key="5">
    <source>
        <dbReference type="Pfam" id="PF01979"/>
    </source>
</evidence>
<accession>A0ABM6RS54</accession>
<dbReference type="InterPro" id="IPR006680">
    <property type="entry name" value="Amidohydro-rel"/>
</dbReference>
<evidence type="ECO:0000256" key="3">
    <source>
        <dbReference type="ARBA" id="ARBA00022723"/>
    </source>
</evidence>
<dbReference type="InterPro" id="IPR011778">
    <property type="entry name" value="Hydantoinase/dihydroPyrase"/>
</dbReference>
<dbReference type="InterPro" id="IPR032466">
    <property type="entry name" value="Metal_Hydrolase"/>
</dbReference>
<keyword evidence="3" id="KW-0479">Metal-binding</keyword>
<dbReference type="Gene3D" id="2.30.40.10">
    <property type="entry name" value="Urease, subunit C, domain 1"/>
    <property type="match status" value="1"/>
</dbReference>
<dbReference type="SUPFAM" id="SSF51338">
    <property type="entry name" value="Composite domain of metallo-dependent hydrolases"/>
    <property type="match status" value="1"/>
</dbReference>
<gene>
    <name evidence="6" type="ORF">BXT84_09460</name>
</gene>
<dbReference type="EMBL" id="CP019454">
    <property type="protein sequence ID" value="AUW94152.1"/>
    <property type="molecule type" value="Genomic_DNA"/>
</dbReference>
<feature type="domain" description="Amidohydrolase-related" evidence="5">
    <location>
        <begin position="51"/>
        <end position="436"/>
    </location>
</feature>
<sequence length="462" mass="50546">MRTIIRNGYIGLTPDTLIQADLGIVQGSVYSIGRDVNRQDYDVEVDASGCWVLPGGIDPHVHLDWDFGDTVTTDDMGSGTKAAVFGGTTTVMNFIQPQPGESLSALVERWKEKSGASWAHYGFHIIIPEMNDQWLKELALLPSLGVHTIKVFTAYPGKLMLSDADIYKVLRTAGHSGVMTMVHAENGPVIDVIAEDAIMAGHYQAGYHGITRPAELEGEAVFRVGQLARLAKAAAYIVHMSSHEAVQALAFARQLGANLAAETCPQYLFLDDQVYESDSFSVARFVYTPPSRSLKDQEVLWTALKRGDIGIVSSDHCPFDMEGAKQLGIHDFRQIPNGGPGIETRVPLLLNAVQRKEIDLGSTVGWMSTHAAKTFGLFPYKGALLPGSDADIIIVDPQRVPPPIHVEQLHQRVDYTPYEGWAVRGFPRDVMVGGQWAIRDYQSTGLPPNGQFIGFQHAAVRA</sequence>
<keyword evidence="4" id="KW-0378">Hydrolase</keyword>
<comment type="similarity">
    <text evidence="2">Belongs to the metallo-dependent hydrolases superfamily. Hydantoinase/dihydropyrimidinase family.</text>
</comment>
<dbReference type="NCBIfam" id="TIGR02033">
    <property type="entry name" value="D-hydantoinase"/>
    <property type="match status" value="1"/>
</dbReference>